<evidence type="ECO:0000313" key="3">
    <source>
        <dbReference type="Proteomes" id="UP000269883"/>
    </source>
</evidence>
<sequence length="149" mass="16455">MVGFVAARLFKPSSLRHGQAMKTRYDDISPYITKDGSIIRELMHPSQHPVCGQSLAEAIVPPHATTMAHVHHRTEELYHVTAGRGRMVLGAESFDVSQGDTVLIAPGTEHHIRNTGKQDLRVLCCCSPAYTHDDTELCGPKDQEQAVDR</sequence>
<dbReference type="EMBL" id="AP017378">
    <property type="protein sequence ID" value="BBD07079.1"/>
    <property type="molecule type" value="Genomic_DNA"/>
</dbReference>
<organism evidence="2 3">
    <name type="scientific">Desulfovibrio ferrophilus</name>
    <dbReference type="NCBI Taxonomy" id="241368"/>
    <lineage>
        <taxon>Bacteria</taxon>
        <taxon>Pseudomonadati</taxon>
        <taxon>Thermodesulfobacteriota</taxon>
        <taxon>Desulfovibrionia</taxon>
        <taxon>Desulfovibrionales</taxon>
        <taxon>Desulfovibrionaceae</taxon>
        <taxon>Desulfovibrio</taxon>
    </lineage>
</organism>
<dbReference type="PANTHER" id="PTHR36114">
    <property type="entry name" value="16.7 KDA PROTEIN IN WHIE LOCUS"/>
    <property type="match status" value="1"/>
</dbReference>
<dbReference type="InterPro" id="IPR011051">
    <property type="entry name" value="RmlC_Cupin_sf"/>
</dbReference>
<dbReference type="InterPro" id="IPR052044">
    <property type="entry name" value="PKS_Associated_Protein"/>
</dbReference>
<keyword evidence="2" id="KW-0413">Isomerase</keyword>
<evidence type="ECO:0000313" key="2">
    <source>
        <dbReference type="EMBL" id="BBD07079.1"/>
    </source>
</evidence>
<dbReference type="KEGG" id="dfl:DFE_0353"/>
<dbReference type="GO" id="GO:0016853">
    <property type="term" value="F:isomerase activity"/>
    <property type="evidence" value="ECO:0007669"/>
    <property type="project" value="UniProtKB-KW"/>
</dbReference>
<reference evidence="2 3" key="1">
    <citation type="journal article" date="2018" name="Sci. Adv.">
        <title>Multi-heme cytochromes provide a pathway for survival in energy-limited environments.</title>
        <authorList>
            <person name="Deng X."/>
            <person name="Dohmae N."/>
            <person name="Nealson K.H."/>
            <person name="Hashimoto K."/>
            <person name="Okamoto A."/>
        </authorList>
    </citation>
    <scope>NUCLEOTIDE SEQUENCE [LARGE SCALE GENOMIC DNA]</scope>
    <source>
        <strain evidence="2 3">IS5</strain>
    </source>
</reference>
<dbReference type="InterPro" id="IPR013096">
    <property type="entry name" value="Cupin_2"/>
</dbReference>
<accession>A0A2Z6AV11</accession>
<proteinExistence type="predicted"/>
<dbReference type="Gene3D" id="2.60.120.10">
    <property type="entry name" value="Jelly Rolls"/>
    <property type="match status" value="1"/>
</dbReference>
<dbReference type="PANTHER" id="PTHR36114:SF4">
    <property type="entry name" value="CUPIN 2 CONSERVED BARREL DOMAIN-CONTAINING PROTEIN"/>
    <property type="match status" value="1"/>
</dbReference>
<feature type="domain" description="Cupin type-2" evidence="1">
    <location>
        <begin position="59"/>
        <end position="124"/>
    </location>
</feature>
<dbReference type="Proteomes" id="UP000269883">
    <property type="component" value="Chromosome"/>
</dbReference>
<gene>
    <name evidence="2" type="ORF">DFE_0353</name>
</gene>
<dbReference type="SUPFAM" id="SSF51182">
    <property type="entry name" value="RmlC-like cupins"/>
    <property type="match status" value="1"/>
</dbReference>
<dbReference type="AlphaFoldDB" id="A0A2Z6AV11"/>
<dbReference type="InterPro" id="IPR014710">
    <property type="entry name" value="RmlC-like_jellyroll"/>
</dbReference>
<name>A0A2Z6AV11_9BACT</name>
<protein>
    <submittedName>
        <fullName evidence="2">Mannose-6-phosphate isomerase</fullName>
    </submittedName>
</protein>
<evidence type="ECO:0000259" key="1">
    <source>
        <dbReference type="Pfam" id="PF07883"/>
    </source>
</evidence>
<dbReference type="CDD" id="cd02214">
    <property type="entry name" value="cupin_MJ1618"/>
    <property type="match status" value="1"/>
</dbReference>
<dbReference type="Pfam" id="PF07883">
    <property type="entry name" value="Cupin_2"/>
    <property type="match status" value="1"/>
</dbReference>
<keyword evidence="3" id="KW-1185">Reference proteome</keyword>